<dbReference type="GO" id="GO:0003700">
    <property type="term" value="F:DNA-binding transcription factor activity"/>
    <property type="evidence" value="ECO:0007669"/>
    <property type="project" value="InterPro"/>
</dbReference>
<dbReference type="SMART" id="SM00342">
    <property type="entry name" value="HTH_ARAC"/>
    <property type="match status" value="1"/>
</dbReference>
<evidence type="ECO:0000256" key="1">
    <source>
        <dbReference type="ARBA" id="ARBA00023015"/>
    </source>
</evidence>
<evidence type="ECO:0000259" key="4">
    <source>
        <dbReference type="PROSITE" id="PS01124"/>
    </source>
</evidence>
<evidence type="ECO:0000256" key="2">
    <source>
        <dbReference type="ARBA" id="ARBA00023125"/>
    </source>
</evidence>
<dbReference type="InterPro" id="IPR050959">
    <property type="entry name" value="MarA-like"/>
</dbReference>
<dbReference type="PROSITE" id="PS01124">
    <property type="entry name" value="HTH_ARAC_FAMILY_2"/>
    <property type="match status" value="1"/>
</dbReference>
<evidence type="ECO:0000313" key="5">
    <source>
        <dbReference type="EMBL" id="AST90971.1"/>
    </source>
</evidence>
<dbReference type="InterPro" id="IPR018060">
    <property type="entry name" value="HTH_AraC"/>
</dbReference>
<accession>A0A223KNB0</accession>
<keyword evidence="2" id="KW-0238">DNA-binding</keyword>
<keyword evidence="3" id="KW-0804">Transcription</keyword>
<dbReference type="GO" id="GO:0043565">
    <property type="term" value="F:sequence-specific DNA binding"/>
    <property type="evidence" value="ECO:0007669"/>
    <property type="project" value="InterPro"/>
</dbReference>
<name>A0A223KNB0_9BACI</name>
<gene>
    <name evidence="5" type="ORF">BC6307_06595</name>
</gene>
<protein>
    <submittedName>
        <fullName evidence="5">AraC family transcriptional regulator</fullName>
    </submittedName>
</protein>
<dbReference type="SUPFAM" id="SSF46689">
    <property type="entry name" value="Homeodomain-like"/>
    <property type="match status" value="2"/>
</dbReference>
<reference evidence="5 6" key="1">
    <citation type="submission" date="2016-12" db="EMBL/GenBank/DDBJ databases">
        <title>The whole genome sequencing and assembly of Bacillus cohnii DSM 6307T strain.</title>
        <authorList>
            <person name="Lee Y.-J."/>
            <person name="Yi H."/>
            <person name="Bahn Y.-S."/>
            <person name="Kim J.F."/>
            <person name="Lee D.-W."/>
        </authorList>
    </citation>
    <scope>NUCLEOTIDE SEQUENCE [LARGE SCALE GENOMIC DNA]</scope>
    <source>
        <strain evidence="5 6">DSM 6307</strain>
    </source>
</reference>
<organism evidence="5 6">
    <name type="scientific">Sutcliffiella cohnii</name>
    <dbReference type="NCBI Taxonomy" id="33932"/>
    <lineage>
        <taxon>Bacteria</taxon>
        <taxon>Bacillati</taxon>
        <taxon>Bacillota</taxon>
        <taxon>Bacilli</taxon>
        <taxon>Bacillales</taxon>
        <taxon>Bacillaceae</taxon>
        <taxon>Sutcliffiella</taxon>
    </lineage>
</organism>
<sequence>MTNEKTKIIIQAIEYMKEHLDKEITSEGIALHVGYSPYHFSRVFKEVTGIPPRHYLSALRIEAGKQRLVNSSDSILKAVLKAGFRSTGTFSSKFKQFVGLSPKQFQKNIEPLHRFVHDYDSSTILQPLEALAPSVTCEVKAPPDFKGIIFVGLFPRPIPDQAPVVGTAFDYRESICTFSNVPKGKYYVLSAAIAKGVNPKHYFVLSHALRGIAENTVDTQLHSTSFTEVVLREPLPYDPPILINLPKLLFDTKKRKQEEN</sequence>
<dbReference type="PANTHER" id="PTHR47504">
    <property type="entry name" value="RIGHT ORIGIN-BINDING PROTEIN"/>
    <property type="match status" value="1"/>
</dbReference>
<keyword evidence="1" id="KW-0805">Transcription regulation</keyword>
<evidence type="ECO:0000313" key="6">
    <source>
        <dbReference type="Proteomes" id="UP000215224"/>
    </source>
</evidence>
<dbReference type="Gene3D" id="1.10.10.60">
    <property type="entry name" value="Homeodomain-like"/>
    <property type="match status" value="2"/>
</dbReference>
<dbReference type="EMBL" id="CP018866">
    <property type="protein sequence ID" value="AST90971.1"/>
    <property type="molecule type" value="Genomic_DNA"/>
</dbReference>
<dbReference type="PANTHER" id="PTHR47504:SF6">
    <property type="entry name" value="ARAC-FAMILY TRANSCRIPTIONAL REGULATOR"/>
    <property type="match status" value="1"/>
</dbReference>
<dbReference type="Proteomes" id="UP000215224">
    <property type="component" value="Chromosome"/>
</dbReference>
<dbReference type="STRING" id="1314751.GCA_001591425_04006"/>
<evidence type="ECO:0000256" key="3">
    <source>
        <dbReference type="ARBA" id="ARBA00023163"/>
    </source>
</evidence>
<dbReference type="KEGG" id="bcoh:BC6307_06595"/>
<dbReference type="Pfam" id="PF12833">
    <property type="entry name" value="HTH_18"/>
    <property type="match status" value="1"/>
</dbReference>
<dbReference type="InterPro" id="IPR009057">
    <property type="entry name" value="Homeodomain-like_sf"/>
</dbReference>
<feature type="domain" description="HTH araC/xylS-type" evidence="4">
    <location>
        <begin position="10"/>
        <end position="108"/>
    </location>
</feature>
<dbReference type="RefSeq" id="WP_066420020.1">
    <property type="nucleotide sequence ID" value="NZ_CP018866.1"/>
</dbReference>
<proteinExistence type="predicted"/>
<dbReference type="AlphaFoldDB" id="A0A223KNB0"/>
<keyword evidence="6" id="KW-1185">Reference proteome</keyword>